<reference evidence="1" key="1">
    <citation type="submission" date="2024-01" db="EMBL/GenBank/DDBJ databases">
        <authorList>
            <person name="Webb A."/>
        </authorList>
    </citation>
    <scope>NUCLEOTIDE SEQUENCE</scope>
    <source>
        <strain evidence="1">Pm1</strain>
    </source>
</reference>
<sequence>MDMTTEGWQLHQLAQEYPWKALKNLLSSDPELKILNPKLIGEIKGTASLPKAATNPLEGISAIIQLLQDAGDVAVMFDADKRLECDRDQVMHACQSLYNKLVPLTGKRKSTDQAVAKAADAPRGYHT</sequence>
<proteinExistence type="predicted"/>
<evidence type="ECO:0000313" key="1">
    <source>
        <dbReference type="EMBL" id="CAK7936813.1"/>
    </source>
</evidence>
<accession>A0AAV1USV6</accession>
<organism evidence="1 2">
    <name type="scientific">Peronospora matthiolae</name>
    <dbReference type="NCBI Taxonomy" id="2874970"/>
    <lineage>
        <taxon>Eukaryota</taxon>
        <taxon>Sar</taxon>
        <taxon>Stramenopiles</taxon>
        <taxon>Oomycota</taxon>
        <taxon>Peronosporomycetes</taxon>
        <taxon>Peronosporales</taxon>
        <taxon>Peronosporaceae</taxon>
        <taxon>Peronospora</taxon>
    </lineage>
</organism>
<comment type="caution">
    <text evidence="1">The sequence shown here is derived from an EMBL/GenBank/DDBJ whole genome shotgun (WGS) entry which is preliminary data.</text>
</comment>
<dbReference type="Proteomes" id="UP001162060">
    <property type="component" value="Unassembled WGS sequence"/>
</dbReference>
<dbReference type="EMBL" id="CAKLBY020000225">
    <property type="protein sequence ID" value="CAK7936813.1"/>
    <property type="molecule type" value="Genomic_DNA"/>
</dbReference>
<protein>
    <submittedName>
        <fullName evidence="1">Uncharacterized protein</fullName>
    </submittedName>
</protein>
<gene>
    <name evidence="1" type="ORF">PM001_LOCUS21963</name>
</gene>
<evidence type="ECO:0000313" key="2">
    <source>
        <dbReference type="Proteomes" id="UP001162060"/>
    </source>
</evidence>
<dbReference type="AlphaFoldDB" id="A0AAV1USV6"/>
<name>A0AAV1USV6_9STRA</name>